<dbReference type="GO" id="GO:0003677">
    <property type="term" value="F:DNA binding"/>
    <property type="evidence" value="ECO:0007669"/>
    <property type="project" value="InterPro"/>
</dbReference>
<protein>
    <recommendedName>
        <fullName evidence="6">UvrD-like helicase ATP-binding domain-containing protein</fullName>
    </recommendedName>
</protein>
<dbReference type="RefSeq" id="WP_200311406.1">
    <property type="nucleotide sequence ID" value="NZ_JAENIM010000039.1"/>
</dbReference>
<dbReference type="GO" id="GO:0016787">
    <property type="term" value="F:hydrolase activity"/>
    <property type="evidence" value="ECO:0007669"/>
    <property type="project" value="UniProtKB-UniRule"/>
</dbReference>
<dbReference type="GO" id="GO:0005524">
    <property type="term" value="F:ATP binding"/>
    <property type="evidence" value="ECO:0007669"/>
    <property type="project" value="UniProtKB-UniRule"/>
</dbReference>
<keyword evidence="1 5" id="KW-0547">Nucleotide-binding</keyword>
<comment type="caution">
    <text evidence="7">The sequence shown here is derived from an EMBL/GenBank/DDBJ whole genome shotgun (WGS) entry which is preliminary data.</text>
</comment>
<evidence type="ECO:0000313" key="8">
    <source>
        <dbReference type="Proteomes" id="UP000624703"/>
    </source>
</evidence>
<dbReference type="InterPro" id="IPR000212">
    <property type="entry name" value="DNA_helicase_UvrD/REP"/>
</dbReference>
<proteinExistence type="predicted"/>
<evidence type="ECO:0000256" key="4">
    <source>
        <dbReference type="ARBA" id="ARBA00022840"/>
    </source>
</evidence>
<dbReference type="GO" id="GO:0031297">
    <property type="term" value="P:replication fork processing"/>
    <property type="evidence" value="ECO:0007669"/>
    <property type="project" value="TreeGrafter"/>
</dbReference>
<evidence type="ECO:0000256" key="3">
    <source>
        <dbReference type="ARBA" id="ARBA00022806"/>
    </source>
</evidence>
<dbReference type="SUPFAM" id="SSF52540">
    <property type="entry name" value="P-loop containing nucleoside triphosphate hydrolases"/>
    <property type="match status" value="1"/>
</dbReference>
<dbReference type="PROSITE" id="PS51198">
    <property type="entry name" value="UVRD_HELICASE_ATP_BIND"/>
    <property type="match status" value="1"/>
</dbReference>
<dbReference type="Pfam" id="PF00580">
    <property type="entry name" value="UvrD-helicase"/>
    <property type="match status" value="1"/>
</dbReference>
<dbReference type="InterPro" id="IPR013986">
    <property type="entry name" value="DExx_box_DNA_helicase_dom_sf"/>
</dbReference>
<feature type="binding site" evidence="5">
    <location>
        <begin position="259"/>
        <end position="266"/>
    </location>
    <ligand>
        <name>ATP</name>
        <dbReference type="ChEBI" id="CHEBI:30616"/>
    </ligand>
</feature>
<dbReference type="Proteomes" id="UP000624703">
    <property type="component" value="Unassembled WGS sequence"/>
</dbReference>
<evidence type="ECO:0000256" key="2">
    <source>
        <dbReference type="ARBA" id="ARBA00022801"/>
    </source>
</evidence>
<evidence type="ECO:0000259" key="6">
    <source>
        <dbReference type="PROSITE" id="PS51198"/>
    </source>
</evidence>
<name>A0A8J7SJJ8_9BACT</name>
<accession>A0A8J7SJJ8</accession>
<evidence type="ECO:0000313" key="7">
    <source>
        <dbReference type="EMBL" id="MBK1791399.1"/>
    </source>
</evidence>
<dbReference type="Gene3D" id="3.40.50.300">
    <property type="entry name" value="P-loop containing nucleotide triphosphate hydrolases"/>
    <property type="match status" value="2"/>
</dbReference>
<reference evidence="7" key="1">
    <citation type="submission" date="2021-01" db="EMBL/GenBank/DDBJ databases">
        <title>Modified the classification status of verrucomicrobia.</title>
        <authorList>
            <person name="Feng X."/>
        </authorList>
    </citation>
    <scope>NUCLEOTIDE SEQUENCE</scope>
    <source>
        <strain evidence="7">_KCTC 22039</strain>
    </source>
</reference>
<dbReference type="GO" id="GO:0000724">
    <property type="term" value="P:double-strand break repair via homologous recombination"/>
    <property type="evidence" value="ECO:0007669"/>
    <property type="project" value="TreeGrafter"/>
</dbReference>
<dbReference type="InterPro" id="IPR014016">
    <property type="entry name" value="UvrD-like_ATP-bd"/>
</dbReference>
<keyword evidence="2 5" id="KW-0378">Hydrolase</keyword>
<dbReference type="InterPro" id="IPR027417">
    <property type="entry name" value="P-loop_NTPase"/>
</dbReference>
<dbReference type="EMBL" id="JAENIM010000039">
    <property type="protein sequence ID" value="MBK1791399.1"/>
    <property type="molecule type" value="Genomic_DNA"/>
</dbReference>
<organism evidence="7 8">
    <name type="scientific">Persicirhabdus sediminis</name>
    <dbReference type="NCBI Taxonomy" id="454144"/>
    <lineage>
        <taxon>Bacteria</taxon>
        <taxon>Pseudomonadati</taxon>
        <taxon>Verrucomicrobiota</taxon>
        <taxon>Verrucomicrobiia</taxon>
        <taxon>Verrucomicrobiales</taxon>
        <taxon>Verrucomicrobiaceae</taxon>
        <taxon>Persicirhabdus</taxon>
    </lineage>
</organism>
<keyword evidence="4 5" id="KW-0067">ATP-binding</keyword>
<gene>
    <name evidence="7" type="ORF">JIN82_09575</name>
</gene>
<dbReference type="GO" id="GO:0043138">
    <property type="term" value="F:3'-5' DNA helicase activity"/>
    <property type="evidence" value="ECO:0007669"/>
    <property type="project" value="TreeGrafter"/>
</dbReference>
<evidence type="ECO:0000256" key="5">
    <source>
        <dbReference type="PROSITE-ProRule" id="PRU00560"/>
    </source>
</evidence>
<dbReference type="AlphaFoldDB" id="A0A8J7SJJ8"/>
<dbReference type="PANTHER" id="PTHR11070:SF30">
    <property type="entry name" value="F-BOX DNA HELICASE 1"/>
    <property type="match status" value="1"/>
</dbReference>
<evidence type="ECO:0000256" key="1">
    <source>
        <dbReference type="ARBA" id="ARBA00022741"/>
    </source>
</evidence>
<dbReference type="Gene3D" id="1.10.10.160">
    <property type="match status" value="1"/>
</dbReference>
<keyword evidence="8" id="KW-1185">Reference proteome</keyword>
<keyword evidence="3 5" id="KW-0347">Helicase</keyword>
<sequence>MARVFPEKIPAGVSLEIARTHRSFKKLPDDFCVWFSVLADRDLAHKQPHFLIVYQQKFAFLVQVAATSQELAESVTQSELFQPEQTIEAKHIGENEVQILHEFSSQLAQSGNTNMPLHRMVVFPNVKQNTLDTLAVERGDMEVKFLCLKSLNKKSFSQHLSKIAHAQLDRNDLHQLRQHFAPESVIPESVVARSPLAPKQKNTQVDRDLNCTMLDLDQEWCVKNNLYLPDPAEKIAQQIPEGDTAGQSDKNRQGQLVTGVAGCGKSLILLYRAMLNAKLNPSARVLVLTHNRPINNELRRKFTQLDGHAKNIQWLTFFQWASRCIGRQEESVIGPHRCEQLLAEICEKSDSNFTSSFLLDEIGFIKDHSLRHENDYLEISRAGRGTSLQASQRKQVWQHFREYQHKLNDRKLIDWHGVAMRFHIAATTGKLDFPKYDCILIDEAQFFAKSWLDIVRLAIKPHGQLFISADPTQGFLKRRQSWLSSGIDIRGRTTRLRQAYRNSQSVLKFARLFLLSRNQQDADDIEDLNIPSQEQIDGIELVGREPSVIYCPTLQDCHLRAAKEIAQLRQNGHPYGQLLVLHTKKYELDQFANLLGKLLDGAHHLHFAERGPQPANAFCQLSTINAATGLEASTVFILGIDALLDLESSPLLDNDELHDLHQKHTRQIYMAITRASQNLVIISNDYKRSKSLEKLAKATDQSIQSHLDQSLIK</sequence>
<feature type="domain" description="UvrD-like helicase ATP-binding" evidence="6">
    <location>
        <begin position="238"/>
        <end position="522"/>
    </location>
</feature>
<dbReference type="PANTHER" id="PTHR11070">
    <property type="entry name" value="UVRD / RECB / PCRA DNA HELICASE FAMILY MEMBER"/>
    <property type="match status" value="1"/>
</dbReference>